<dbReference type="GO" id="GO:0051287">
    <property type="term" value="F:NAD binding"/>
    <property type="evidence" value="ECO:0007669"/>
    <property type="project" value="InterPro"/>
</dbReference>
<accession>A0AAD5L240</accession>
<comment type="caution">
    <text evidence="4">The sequence shown here is derived from an EMBL/GenBank/DDBJ whole genome shotgun (WGS) entry which is preliminary data.</text>
</comment>
<dbReference type="PANTHER" id="PTHR30004:SF6">
    <property type="entry name" value="D-THREONATE 4-PHOSPHATE DEHYDROGENASE"/>
    <property type="match status" value="1"/>
</dbReference>
<evidence type="ECO:0008006" key="6">
    <source>
        <dbReference type="Google" id="ProtNLM"/>
    </source>
</evidence>
<keyword evidence="3" id="KW-0520">NAD</keyword>
<dbReference type="SUPFAM" id="SSF53659">
    <property type="entry name" value="Isocitrate/Isopropylmalate dehydrogenase-like"/>
    <property type="match status" value="1"/>
</dbReference>
<name>A0AAD5L240_9CRUS</name>
<dbReference type="InterPro" id="IPR005255">
    <property type="entry name" value="PdxA_fam"/>
</dbReference>
<evidence type="ECO:0000313" key="5">
    <source>
        <dbReference type="Proteomes" id="UP000820818"/>
    </source>
</evidence>
<keyword evidence="5" id="KW-1185">Reference proteome</keyword>
<dbReference type="Proteomes" id="UP000820818">
    <property type="component" value="Unassembled WGS sequence"/>
</dbReference>
<dbReference type="Pfam" id="PF04166">
    <property type="entry name" value="PdxA"/>
    <property type="match status" value="1"/>
</dbReference>
<dbReference type="GO" id="GO:0016491">
    <property type="term" value="F:oxidoreductase activity"/>
    <property type="evidence" value="ECO:0007669"/>
    <property type="project" value="UniProtKB-KW"/>
</dbReference>
<dbReference type="PANTHER" id="PTHR30004">
    <property type="entry name" value="4-HYDROXYTHREONINE-4-PHOSPHATE DEHYDROGENASE"/>
    <property type="match status" value="1"/>
</dbReference>
<dbReference type="EMBL" id="WJBH02000295">
    <property type="protein sequence ID" value="KAI9549543.1"/>
    <property type="molecule type" value="Genomic_DNA"/>
</dbReference>
<dbReference type="Gene3D" id="3.40.718.10">
    <property type="entry name" value="Isopropylmalate Dehydrogenase"/>
    <property type="match status" value="1"/>
</dbReference>
<dbReference type="NCBIfam" id="TIGR00557">
    <property type="entry name" value="pdxA"/>
    <property type="match status" value="1"/>
</dbReference>
<dbReference type="AlphaFoldDB" id="A0AAD5L240"/>
<protein>
    <recommendedName>
        <fullName evidence="6">4-hydroxythreonine-4-phosphate dehydrogenase PdxA</fullName>
    </recommendedName>
</protein>
<evidence type="ECO:0000256" key="1">
    <source>
        <dbReference type="ARBA" id="ARBA00022723"/>
    </source>
</evidence>
<evidence type="ECO:0000256" key="2">
    <source>
        <dbReference type="ARBA" id="ARBA00023002"/>
    </source>
</evidence>
<keyword evidence="1" id="KW-0479">Metal-binding</keyword>
<dbReference type="GO" id="GO:0046872">
    <property type="term" value="F:metal ion binding"/>
    <property type="evidence" value="ECO:0007669"/>
    <property type="project" value="UniProtKB-KW"/>
</dbReference>
<evidence type="ECO:0000313" key="4">
    <source>
        <dbReference type="EMBL" id="KAI9549543.1"/>
    </source>
</evidence>
<evidence type="ECO:0000256" key="3">
    <source>
        <dbReference type="ARBA" id="ARBA00023027"/>
    </source>
</evidence>
<sequence length="275" mass="30245">MKAILNNKTYKTFTPLIYAHGKILTFYRKLLKSGRIRNIDEIQHRKINVINVSEECPDVIPGVETHEAGKFALEVLTAAVKDLKEGKIQALVTAPVNKNNINSEALPFVGHTEFITEAVGAQSSLMLMVAEQLRVGLVTGHLPLAKVPATITKERILQKTKILIKSLEKDFGISKPKIAVLGLNPHAGEEGLLGEEEEKIIKPAIKELKDQNHYVFGPYPADGFFGMMHQTKFDGIIAMYHDQGLIPFKSIAFSTGVNFTAGLPVIRTSPDHGTA</sequence>
<reference evidence="4" key="1">
    <citation type="submission" date="2022-05" db="EMBL/GenBank/DDBJ databases">
        <title>A multi-omics perspective on studying reproductive biology in Daphnia sinensis.</title>
        <authorList>
            <person name="Jia J."/>
        </authorList>
    </citation>
    <scope>NUCLEOTIDE SEQUENCE</scope>
    <source>
        <strain evidence="4">WSL</strain>
    </source>
</reference>
<organism evidence="4 5">
    <name type="scientific">Daphnia sinensis</name>
    <dbReference type="NCBI Taxonomy" id="1820382"/>
    <lineage>
        <taxon>Eukaryota</taxon>
        <taxon>Metazoa</taxon>
        <taxon>Ecdysozoa</taxon>
        <taxon>Arthropoda</taxon>
        <taxon>Crustacea</taxon>
        <taxon>Branchiopoda</taxon>
        <taxon>Diplostraca</taxon>
        <taxon>Cladocera</taxon>
        <taxon>Anomopoda</taxon>
        <taxon>Daphniidae</taxon>
        <taxon>Daphnia</taxon>
        <taxon>Daphnia similis group</taxon>
    </lineage>
</organism>
<keyword evidence="2" id="KW-0560">Oxidoreductase</keyword>
<gene>
    <name evidence="4" type="ORF">GHT06_004098</name>
</gene>
<proteinExistence type="predicted"/>